<dbReference type="Pfam" id="PF03357">
    <property type="entry name" value="Snf7"/>
    <property type="match status" value="1"/>
</dbReference>
<keyword evidence="3" id="KW-1185">Reference proteome</keyword>
<organism evidence="2 3">
    <name type="scientific">Paramuricea clavata</name>
    <name type="common">Red gorgonian</name>
    <name type="synonym">Violescent sea-whip</name>
    <dbReference type="NCBI Taxonomy" id="317549"/>
    <lineage>
        <taxon>Eukaryota</taxon>
        <taxon>Metazoa</taxon>
        <taxon>Cnidaria</taxon>
        <taxon>Anthozoa</taxon>
        <taxon>Octocorallia</taxon>
        <taxon>Malacalcyonacea</taxon>
        <taxon>Plexauridae</taxon>
        <taxon>Paramuricea</taxon>
    </lineage>
</organism>
<dbReference type="Gene3D" id="6.10.250.1710">
    <property type="match status" value="1"/>
</dbReference>
<sequence length="88" mass="9666">MSDLLDQANEVQEALGRQYGTPELDEDDLEAELDALGDDLAFDEDTSYLDEAEKAPTVPDTDLPEPSANRDGIKVDEFGLPELPQQTN</sequence>
<dbReference type="EMBL" id="CACRXK020005648">
    <property type="protein sequence ID" value="CAB4006931.1"/>
    <property type="molecule type" value="Genomic_DNA"/>
</dbReference>
<gene>
    <name evidence="2" type="ORF">PACLA_8A028678</name>
</gene>
<reference evidence="2" key="1">
    <citation type="submission" date="2020-04" db="EMBL/GenBank/DDBJ databases">
        <authorList>
            <person name="Alioto T."/>
            <person name="Alioto T."/>
            <person name="Gomez Garrido J."/>
        </authorList>
    </citation>
    <scope>NUCLEOTIDE SEQUENCE</scope>
    <source>
        <strain evidence="2">A484AB</strain>
    </source>
</reference>
<dbReference type="Proteomes" id="UP001152795">
    <property type="component" value="Unassembled WGS sequence"/>
</dbReference>
<dbReference type="GO" id="GO:0007034">
    <property type="term" value="P:vacuolar transport"/>
    <property type="evidence" value="ECO:0007669"/>
    <property type="project" value="InterPro"/>
</dbReference>
<protein>
    <submittedName>
        <fullName evidence="2">Charged multivesicular body 5</fullName>
    </submittedName>
</protein>
<evidence type="ECO:0000256" key="1">
    <source>
        <dbReference type="ARBA" id="ARBA00006190"/>
    </source>
</evidence>
<comment type="caution">
    <text evidence="2">The sequence shown here is derived from an EMBL/GenBank/DDBJ whole genome shotgun (WGS) entry which is preliminary data.</text>
</comment>
<evidence type="ECO:0000313" key="3">
    <source>
        <dbReference type="Proteomes" id="UP001152795"/>
    </source>
</evidence>
<comment type="similarity">
    <text evidence="1">Belongs to the SNF7 family.</text>
</comment>
<evidence type="ECO:0000313" key="2">
    <source>
        <dbReference type="EMBL" id="CAB4006931.1"/>
    </source>
</evidence>
<dbReference type="OrthoDB" id="3973241at2759"/>
<accession>A0A7D9EF43</accession>
<proteinExistence type="inferred from homology"/>
<name>A0A7D9EF43_PARCT</name>
<dbReference type="InterPro" id="IPR005024">
    <property type="entry name" value="Snf7_fam"/>
</dbReference>
<dbReference type="AlphaFoldDB" id="A0A7D9EF43"/>